<organism evidence="3 4">
    <name type="scientific">alpha proteobacterium IMCC14465</name>
    <dbReference type="NCBI Taxonomy" id="1220535"/>
    <lineage>
        <taxon>Bacteria</taxon>
        <taxon>Pseudomonadati</taxon>
        <taxon>Pseudomonadota</taxon>
        <taxon>Alphaproteobacteria</taxon>
        <taxon>PS1 clade</taxon>
    </lineage>
</organism>
<dbReference type="SUPFAM" id="SSF47413">
    <property type="entry name" value="lambda repressor-like DNA-binding domains"/>
    <property type="match status" value="1"/>
</dbReference>
<keyword evidence="4" id="KW-1185">Reference proteome</keyword>
<dbReference type="InterPro" id="IPR010982">
    <property type="entry name" value="Lambda_DNA-bd_dom_sf"/>
</dbReference>
<dbReference type="Pfam" id="PF01381">
    <property type="entry name" value="HTH_3"/>
    <property type="match status" value="1"/>
</dbReference>
<dbReference type="AlphaFoldDB" id="J9DUN5"/>
<protein>
    <recommendedName>
        <fullName evidence="2">HTH cro/C1-type domain-containing protein</fullName>
    </recommendedName>
</protein>
<dbReference type="PROSITE" id="PS50943">
    <property type="entry name" value="HTH_CROC1"/>
    <property type="match status" value="1"/>
</dbReference>
<comment type="caution">
    <text evidence="3">The sequence shown here is derived from an EMBL/GenBank/DDBJ whole genome shotgun (WGS) entry which is preliminary data.</text>
</comment>
<proteinExistence type="predicted"/>
<feature type="domain" description="HTH cro/C1-type" evidence="2">
    <location>
        <begin position="17"/>
        <end position="71"/>
    </location>
</feature>
<dbReference type="InterPro" id="IPR001387">
    <property type="entry name" value="Cro/C1-type_HTH"/>
</dbReference>
<name>J9DUN5_9PROT</name>
<dbReference type="OrthoDB" id="9814751at2"/>
<accession>J9DUN5</accession>
<reference evidence="3 4" key="1">
    <citation type="journal article" date="2012" name="J. Bacteriol.">
        <title>Genome Sequence of Strain IMCC14465, Isolated from the East Sea, Belonging to the PS1 Clade of Alphaproteobacteria.</title>
        <authorList>
            <person name="Yang S.J."/>
            <person name="Kang I."/>
            <person name="Cho J.C."/>
        </authorList>
    </citation>
    <scope>NUCLEOTIDE SEQUENCE [LARGE SCALE GENOMIC DNA]</scope>
    <source>
        <strain evidence="3 4">IMCC14465</strain>
    </source>
</reference>
<dbReference type="SMART" id="SM00530">
    <property type="entry name" value="HTH_XRE"/>
    <property type="match status" value="1"/>
</dbReference>
<dbReference type="PANTHER" id="PTHR46558:SF4">
    <property type="entry name" value="DNA-BIDING PHAGE PROTEIN"/>
    <property type="match status" value="1"/>
</dbReference>
<dbReference type="Proteomes" id="UP000004836">
    <property type="component" value="Unassembled WGS sequence"/>
</dbReference>
<dbReference type="GO" id="GO:0003677">
    <property type="term" value="F:DNA binding"/>
    <property type="evidence" value="ECO:0007669"/>
    <property type="project" value="UniProtKB-KW"/>
</dbReference>
<dbReference type="PANTHER" id="PTHR46558">
    <property type="entry name" value="TRACRIPTIONAL REGULATORY PROTEIN-RELATED-RELATED"/>
    <property type="match status" value="1"/>
</dbReference>
<evidence type="ECO:0000256" key="1">
    <source>
        <dbReference type="ARBA" id="ARBA00023125"/>
    </source>
</evidence>
<sequence length="81" mass="8949">MTDDYASKIQAAIVTLLMEERKKQGVSHEKLAIKAGISRTAISHLESGRSQPSLRVSINIANALGISFSELARQTEKRIKR</sequence>
<evidence type="ECO:0000259" key="2">
    <source>
        <dbReference type="PROSITE" id="PS50943"/>
    </source>
</evidence>
<gene>
    <name evidence="3" type="ORF">IMCC14465_16090</name>
</gene>
<dbReference type="EMBL" id="ALYF01000006">
    <property type="protein sequence ID" value="EJW20722.1"/>
    <property type="molecule type" value="Genomic_DNA"/>
</dbReference>
<keyword evidence="1" id="KW-0238">DNA-binding</keyword>
<dbReference type="STRING" id="1220535.IMCC14465_16090"/>
<evidence type="ECO:0000313" key="4">
    <source>
        <dbReference type="Proteomes" id="UP000004836"/>
    </source>
</evidence>
<evidence type="ECO:0000313" key="3">
    <source>
        <dbReference type="EMBL" id="EJW20722.1"/>
    </source>
</evidence>
<dbReference type="Gene3D" id="1.10.260.40">
    <property type="entry name" value="lambda repressor-like DNA-binding domains"/>
    <property type="match status" value="1"/>
</dbReference>
<dbReference type="CDD" id="cd00093">
    <property type="entry name" value="HTH_XRE"/>
    <property type="match status" value="1"/>
</dbReference>